<feature type="coiled-coil region" evidence="1">
    <location>
        <begin position="115"/>
        <end position="142"/>
    </location>
</feature>
<keyword evidence="1" id="KW-0175">Coiled coil</keyword>
<protein>
    <submittedName>
        <fullName evidence="2">Uncharacterized protein</fullName>
    </submittedName>
</protein>
<proteinExistence type="predicted"/>
<reference evidence="2 3" key="1">
    <citation type="journal article" date="2013" name="PLoS ONE">
        <title>Predicting the Proteins of Angomonas deanei, Strigomonas culicis and Their Respective Endosymbionts Reveals New Aspects of the Trypanosomatidae Family.</title>
        <authorList>
            <person name="Motta M.C."/>
            <person name="Martins A.C."/>
            <person name="de Souza S.S."/>
            <person name="Catta-Preta C.M."/>
            <person name="Silva R."/>
            <person name="Klein C.C."/>
            <person name="de Almeida L.G."/>
            <person name="de Lima Cunha O."/>
            <person name="Ciapina L.P."/>
            <person name="Brocchi M."/>
            <person name="Colabardini A.C."/>
            <person name="de Araujo Lima B."/>
            <person name="Machado C.R."/>
            <person name="de Almeida Soares C.M."/>
            <person name="Probst C.M."/>
            <person name="de Menezes C.B."/>
            <person name="Thompson C.E."/>
            <person name="Bartholomeu D.C."/>
            <person name="Gradia D.F."/>
            <person name="Pavoni D.P."/>
            <person name="Grisard E.C."/>
            <person name="Fantinatti-Garboggini F."/>
            <person name="Marchini F.K."/>
            <person name="Rodrigues-Luiz G.F."/>
            <person name="Wagner G."/>
            <person name="Goldman G.H."/>
            <person name="Fietto J.L."/>
            <person name="Elias M.C."/>
            <person name="Goldman M.H."/>
            <person name="Sagot M.F."/>
            <person name="Pereira M."/>
            <person name="Stoco P.H."/>
            <person name="de Mendonca-Neto R.P."/>
            <person name="Teixeira S.M."/>
            <person name="Maciel T.E."/>
            <person name="de Oliveira Mendes T.A."/>
            <person name="Urmenyi T.P."/>
            <person name="de Souza W."/>
            <person name="Schenkman S."/>
            <person name="de Vasconcelos A.T."/>
        </authorList>
    </citation>
    <scope>NUCLEOTIDE SEQUENCE [LARGE SCALE GENOMIC DNA]</scope>
</reference>
<gene>
    <name evidence="2" type="ORF">STCU_10054</name>
</gene>
<dbReference type="EMBL" id="ATMH01009985">
    <property type="protein sequence ID" value="EPY18328.1"/>
    <property type="molecule type" value="Genomic_DNA"/>
</dbReference>
<accession>S9TPE4</accession>
<name>S9TPE4_9TRYP</name>
<keyword evidence="3" id="KW-1185">Reference proteome</keyword>
<evidence type="ECO:0000313" key="2">
    <source>
        <dbReference type="EMBL" id="EPY18328.1"/>
    </source>
</evidence>
<sequence>MGNPLSSHPFYRIMALMVIGYSVKVIDGVGVTEEEYEMARRATPEAAVAVSYGWLYDLRRYSAEELHRIISECKLAQKERKRKHQPKVSIVNALEGLLLPQTPDLLLGKANTGERIRKSDVIQRLTKRITELEKEVQHSRIKGRRTQSSQEKDMEVGMEANDGTLTPSQLVCISSFTFADNVFMQSNVKAEDLRRVCLQLRFEEIAHFRVLDS</sequence>
<evidence type="ECO:0000313" key="3">
    <source>
        <dbReference type="Proteomes" id="UP000015354"/>
    </source>
</evidence>
<comment type="caution">
    <text evidence="2">The sequence shown here is derived from an EMBL/GenBank/DDBJ whole genome shotgun (WGS) entry which is preliminary data.</text>
</comment>
<dbReference type="AlphaFoldDB" id="S9TPE4"/>
<dbReference type="Proteomes" id="UP000015354">
    <property type="component" value="Unassembled WGS sequence"/>
</dbReference>
<dbReference type="OrthoDB" id="265458at2759"/>
<evidence type="ECO:0000256" key="1">
    <source>
        <dbReference type="SAM" id="Coils"/>
    </source>
</evidence>
<organism evidence="2 3">
    <name type="scientific">Strigomonas culicis</name>
    <dbReference type="NCBI Taxonomy" id="28005"/>
    <lineage>
        <taxon>Eukaryota</taxon>
        <taxon>Discoba</taxon>
        <taxon>Euglenozoa</taxon>
        <taxon>Kinetoplastea</taxon>
        <taxon>Metakinetoplastina</taxon>
        <taxon>Trypanosomatida</taxon>
        <taxon>Trypanosomatidae</taxon>
        <taxon>Strigomonadinae</taxon>
        <taxon>Strigomonas</taxon>
    </lineage>
</organism>